<dbReference type="InterPro" id="IPR038693">
    <property type="entry name" value="PaaB_sf"/>
</dbReference>
<comment type="caution">
    <text evidence="1">The sequence shown here is derived from an EMBL/GenBank/DDBJ whole genome shotgun (WGS) entry which is preliminary data.</text>
</comment>
<dbReference type="InterPro" id="IPR009359">
    <property type="entry name" value="PaaB"/>
</dbReference>
<dbReference type="RefSeq" id="WP_205001783.1">
    <property type="nucleotide sequence ID" value="NZ_JAFBER010000001.1"/>
</dbReference>
<protein>
    <submittedName>
        <fullName evidence="1">Ring-1,2-phenylacetyl-CoA epoxidase subunit PaaB</fullName>
    </submittedName>
</protein>
<organism evidence="1 2">
    <name type="scientific">Scopulibacillus daqui</name>
    <dbReference type="NCBI Taxonomy" id="1469162"/>
    <lineage>
        <taxon>Bacteria</taxon>
        <taxon>Bacillati</taxon>
        <taxon>Bacillota</taxon>
        <taxon>Bacilli</taxon>
        <taxon>Bacillales</taxon>
        <taxon>Sporolactobacillaceae</taxon>
        <taxon>Scopulibacillus</taxon>
    </lineage>
</organism>
<gene>
    <name evidence="1" type="ORF">JOD45_000035</name>
</gene>
<reference evidence="1 2" key="1">
    <citation type="submission" date="2021-01" db="EMBL/GenBank/DDBJ databases">
        <title>Genomic Encyclopedia of Type Strains, Phase IV (KMG-IV): sequencing the most valuable type-strain genomes for metagenomic binning, comparative biology and taxonomic classification.</title>
        <authorList>
            <person name="Goeker M."/>
        </authorList>
    </citation>
    <scope>NUCLEOTIDE SEQUENCE [LARGE SCALE GENOMIC DNA]</scope>
    <source>
        <strain evidence="1 2">DSM 28236</strain>
    </source>
</reference>
<dbReference type="Pfam" id="PF06243">
    <property type="entry name" value="PaaB"/>
    <property type="match status" value="1"/>
</dbReference>
<dbReference type="NCBIfam" id="TIGR02157">
    <property type="entry name" value="PA_CoA_Oxy2"/>
    <property type="match status" value="1"/>
</dbReference>
<dbReference type="Proteomes" id="UP000808914">
    <property type="component" value="Unassembled WGS sequence"/>
</dbReference>
<dbReference type="Gene3D" id="3.10.20.520">
    <property type="entry name" value="Phenylacetic acid degradation B"/>
    <property type="match status" value="1"/>
</dbReference>
<proteinExistence type="predicted"/>
<keyword evidence="2" id="KW-1185">Reference proteome</keyword>
<sequence length="115" mass="13747">MKKDHHESDAFYEEFEVFSKKKDGSPIQHQFSLLAPNEEMALIMAKENFFRREPAVDIWVVKRSNIRKLAQSEKEALKKLDKPYRETKGYADLNRRWRAFKEKGKDEWLKGEKEA</sequence>
<accession>A0ABS2PUW6</accession>
<evidence type="ECO:0000313" key="2">
    <source>
        <dbReference type="Proteomes" id="UP000808914"/>
    </source>
</evidence>
<name>A0ABS2PUW6_9BACL</name>
<evidence type="ECO:0000313" key="1">
    <source>
        <dbReference type="EMBL" id="MBM7643844.1"/>
    </source>
</evidence>
<dbReference type="EMBL" id="JAFBER010000001">
    <property type="protein sequence ID" value="MBM7643844.1"/>
    <property type="molecule type" value="Genomic_DNA"/>
</dbReference>